<dbReference type="EMBL" id="JBAWKC010000001">
    <property type="protein sequence ID" value="MFH6767833.1"/>
    <property type="molecule type" value="Genomic_DNA"/>
</dbReference>
<evidence type="ECO:0008006" key="3">
    <source>
        <dbReference type="Google" id="ProtNLM"/>
    </source>
</evidence>
<dbReference type="Proteomes" id="UP001610104">
    <property type="component" value="Unassembled WGS sequence"/>
</dbReference>
<evidence type="ECO:0000313" key="2">
    <source>
        <dbReference type="Proteomes" id="UP001610104"/>
    </source>
</evidence>
<sequence length="120" mass="13794">MKTIYFLITVFFIAPLFSFTTLKTNPIILVTQDTITVEATFDGHEDYGYNFIAKHSDDEEYTLTFQKVIEAVSNEFDLKSDVLIGTKFKITYKTEIIVTKDADGYEDENIVNTITKLEKI</sequence>
<comment type="caution">
    <text evidence="1">The sequence shown here is derived from an EMBL/GenBank/DDBJ whole genome shotgun (WGS) entry which is preliminary data.</text>
</comment>
<dbReference type="RefSeq" id="WP_395437114.1">
    <property type="nucleotide sequence ID" value="NZ_JBAWKC010000001.1"/>
</dbReference>
<organism evidence="1 2">
    <name type="scientific">Gaetbulibacter aquiaggeris</name>
    <dbReference type="NCBI Taxonomy" id="1735373"/>
    <lineage>
        <taxon>Bacteria</taxon>
        <taxon>Pseudomonadati</taxon>
        <taxon>Bacteroidota</taxon>
        <taxon>Flavobacteriia</taxon>
        <taxon>Flavobacteriales</taxon>
        <taxon>Flavobacteriaceae</taxon>
        <taxon>Gaetbulibacter</taxon>
    </lineage>
</organism>
<keyword evidence="2" id="KW-1185">Reference proteome</keyword>
<proteinExistence type="predicted"/>
<protein>
    <recommendedName>
        <fullName evidence="3">DUF4377 domain-containing protein</fullName>
    </recommendedName>
</protein>
<evidence type="ECO:0000313" key="1">
    <source>
        <dbReference type="EMBL" id="MFH6767833.1"/>
    </source>
</evidence>
<name>A0ABW7MPR5_9FLAO</name>
<accession>A0ABW7MPR5</accession>
<reference evidence="1 2" key="1">
    <citation type="submission" date="2024-02" db="EMBL/GenBank/DDBJ databases">
        <title>A Gaetbulibacter species isolated from tidal flats and genomic insights of their niches.</title>
        <authorList>
            <person name="Ye Y."/>
        </authorList>
    </citation>
    <scope>NUCLEOTIDE SEQUENCE [LARGE SCALE GENOMIC DNA]</scope>
    <source>
        <strain evidence="1 2">KEM-8</strain>
    </source>
</reference>
<gene>
    <name evidence="1" type="ORF">V8G56_03715</name>
</gene>